<keyword evidence="13" id="KW-1185">Reference proteome</keyword>
<dbReference type="CDD" id="cd03225">
    <property type="entry name" value="ABC_cobalt_CbiO_domain1"/>
    <property type="match status" value="2"/>
</dbReference>
<feature type="domain" description="ABC transporter" evidence="9">
    <location>
        <begin position="3"/>
        <end position="226"/>
    </location>
</feature>
<proteinExistence type="inferred from homology"/>
<evidence type="ECO:0000313" key="13">
    <source>
        <dbReference type="Proteomes" id="UP000196293"/>
    </source>
</evidence>
<dbReference type="EMBL" id="NFLS01000022">
    <property type="protein sequence ID" value="OUQ55420.1"/>
    <property type="molecule type" value="Genomic_DNA"/>
</dbReference>
<reference evidence="12 13" key="1">
    <citation type="submission" date="2017-04" db="EMBL/GenBank/DDBJ databases">
        <title>Function of individual gut microbiota members based on whole genome sequencing of pure cultures obtained from chicken caecum.</title>
        <authorList>
            <person name="Medvecky M."/>
            <person name="Cejkova D."/>
            <person name="Polansky O."/>
            <person name="Karasova D."/>
            <person name="Kubasova T."/>
            <person name="Cizek A."/>
            <person name="Rychlik I."/>
        </authorList>
    </citation>
    <scope>NUCLEOTIDE SEQUENCE [LARGE SCALE GENOMIC DNA]</scope>
    <source>
        <strain evidence="12">An101</strain>
        <strain evidence="13">An115</strain>
    </source>
</reference>
<evidence type="ECO:0000256" key="8">
    <source>
        <dbReference type="ARBA" id="ARBA00023136"/>
    </source>
</evidence>
<keyword evidence="5" id="KW-0547">Nucleotide-binding</keyword>
<protein>
    <submittedName>
        <fullName evidence="11">ABC transporter ATP-binding protein</fullName>
    </submittedName>
</protein>
<evidence type="ECO:0000256" key="4">
    <source>
        <dbReference type="ARBA" id="ARBA00022475"/>
    </source>
</evidence>
<dbReference type="Gene3D" id="3.40.50.300">
    <property type="entry name" value="P-loop containing nucleotide triphosphate hydrolases"/>
    <property type="match status" value="2"/>
</dbReference>
<dbReference type="GO" id="GO:0043190">
    <property type="term" value="C:ATP-binding cassette (ABC) transporter complex"/>
    <property type="evidence" value="ECO:0007669"/>
    <property type="project" value="TreeGrafter"/>
</dbReference>
<evidence type="ECO:0000256" key="3">
    <source>
        <dbReference type="ARBA" id="ARBA00022448"/>
    </source>
</evidence>
<evidence type="ECO:0000256" key="5">
    <source>
        <dbReference type="ARBA" id="ARBA00022741"/>
    </source>
</evidence>
<dbReference type="Proteomes" id="UP000196293">
    <property type="component" value="Unassembled WGS sequence"/>
</dbReference>
<gene>
    <name evidence="11" type="ORF">B5E44_08120</name>
    <name evidence="10" type="ORF">B5E59_07725</name>
</gene>
<dbReference type="EMBL" id="NFLZ01000023">
    <property type="protein sequence ID" value="OUQ75081.1"/>
    <property type="molecule type" value="Genomic_DNA"/>
</dbReference>
<dbReference type="InterPro" id="IPR015856">
    <property type="entry name" value="ABC_transpr_CbiO/EcfA_su"/>
</dbReference>
<dbReference type="PANTHER" id="PTHR43553">
    <property type="entry name" value="HEAVY METAL TRANSPORTER"/>
    <property type="match status" value="1"/>
</dbReference>
<evidence type="ECO:0000256" key="7">
    <source>
        <dbReference type="ARBA" id="ARBA00022967"/>
    </source>
</evidence>
<dbReference type="GO" id="GO:0042626">
    <property type="term" value="F:ATPase-coupled transmembrane transporter activity"/>
    <property type="evidence" value="ECO:0007669"/>
    <property type="project" value="TreeGrafter"/>
</dbReference>
<evidence type="ECO:0000313" key="11">
    <source>
        <dbReference type="EMBL" id="OUQ75081.1"/>
    </source>
</evidence>
<dbReference type="InterPro" id="IPR003439">
    <property type="entry name" value="ABC_transporter-like_ATP-bd"/>
</dbReference>
<dbReference type="InterPro" id="IPR027417">
    <property type="entry name" value="P-loop_NTPase"/>
</dbReference>
<comment type="caution">
    <text evidence="11">The sequence shown here is derived from an EMBL/GenBank/DDBJ whole genome shotgun (WGS) entry which is preliminary data.</text>
</comment>
<evidence type="ECO:0000313" key="12">
    <source>
        <dbReference type="Proteomes" id="UP000195859"/>
    </source>
</evidence>
<keyword evidence="6 11" id="KW-0067">ATP-binding</keyword>
<sequence length="449" mass="51396">MMIEISDVTFSYEKEPLIHQLNMNIAPGFNLLIGPTGCGKSTLLKIIAGLYPKYAGKLTGEIDLHGQKAAMMFQNAAEQFTMTTPREEIVFALENLQIKAKDYDLHIKKAVEFTKIADLLDQKISTLSGGQQQRVALAVLIAMDVDVFLLDEPFASCDPNTRHFLIKKLASLAETGRTILLSDHVLDDYKQICDQLYQFEGKTVKELSANEKNKLFTQNKQFHARSYSFVLPTGTPVFELNKTQIRQNRLLLKQNKLKIYGKTTLITGSNGVGKTSLFKAMTKMIPYKGNFTYLDNEIAKIKYHKYLSQVAQIFQKASDQFLTVTVKDEIELSKKDRNHFFTDEKIDEWLDKLQLKQHLDQVVYSLSGGQQKKLQILLMLMTKHNVLLIDEPLSGLDHDSIELVLQLMQECQEKLHQTFLIISHQIDELAQFCNYRLVFADQQLKYVEE</sequence>
<evidence type="ECO:0000256" key="6">
    <source>
        <dbReference type="ARBA" id="ARBA00022840"/>
    </source>
</evidence>
<keyword evidence="7" id="KW-1278">Translocase</keyword>
<keyword evidence="4" id="KW-1003">Cell membrane</keyword>
<organism evidence="11 12">
    <name type="scientific">Lactobacillus gallinarum</name>
    <dbReference type="NCBI Taxonomy" id="52242"/>
    <lineage>
        <taxon>Bacteria</taxon>
        <taxon>Bacillati</taxon>
        <taxon>Bacillota</taxon>
        <taxon>Bacilli</taxon>
        <taxon>Lactobacillales</taxon>
        <taxon>Lactobacillaceae</taxon>
        <taxon>Lactobacillus</taxon>
    </lineage>
</organism>
<name>A0A1Y4UC69_9LACO</name>
<dbReference type="SMART" id="SM00382">
    <property type="entry name" value="AAA"/>
    <property type="match status" value="2"/>
</dbReference>
<comment type="subcellular location">
    <subcellularLocation>
        <location evidence="1">Cell membrane</location>
        <topology evidence="1">Peripheral membrane protein</topology>
    </subcellularLocation>
</comment>
<dbReference type="InterPro" id="IPR003593">
    <property type="entry name" value="AAA+_ATPase"/>
</dbReference>
<reference evidence="11" key="2">
    <citation type="journal article" date="2018" name="BMC Genomics">
        <title>Whole genome sequencing and function prediction of 133 gut anaerobes isolated from chicken caecum in pure cultures.</title>
        <authorList>
            <person name="Medvecky M."/>
            <person name="Cejkova D."/>
            <person name="Polansky O."/>
            <person name="Karasova D."/>
            <person name="Kubasova T."/>
            <person name="Cizek A."/>
            <person name="Rychlik I."/>
        </authorList>
    </citation>
    <scope>NUCLEOTIDE SEQUENCE</scope>
    <source>
        <strain evidence="11">An101</strain>
        <strain evidence="10">An115</strain>
    </source>
</reference>
<dbReference type="PROSITE" id="PS50893">
    <property type="entry name" value="ABC_TRANSPORTER_2"/>
    <property type="match status" value="2"/>
</dbReference>
<evidence type="ECO:0000313" key="10">
    <source>
        <dbReference type="EMBL" id="OUQ55420.1"/>
    </source>
</evidence>
<accession>A0A1Y4UC69</accession>
<comment type="similarity">
    <text evidence="2">Belongs to the ABC transporter superfamily.</text>
</comment>
<keyword evidence="8" id="KW-0472">Membrane</keyword>
<dbReference type="RefSeq" id="WP_087176633.1">
    <property type="nucleotide sequence ID" value="NZ_NFLS01000022.1"/>
</dbReference>
<keyword evidence="3" id="KW-0813">Transport</keyword>
<dbReference type="PANTHER" id="PTHR43553:SF27">
    <property type="entry name" value="ENERGY-COUPLING FACTOR TRANSPORTER ATP-BINDING PROTEIN ECFA2"/>
    <property type="match status" value="1"/>
</dbReference>
<dbReference type="Proteomes" id="UP000195859">
    <property type="component" value="Unassembled WGS sequence"/>
</dbReference>
<dbReference type="PROSITE" id="PS00211">
    <property type="entry name" value="ABC_TRANSPORTER_1"/>
    <property type="match status" value="2"/>
</dbReference>
<dbReference type="GO" id="GO:0005524">
    <property type="term" value="F:ATP binding"/>
    <property type="evidence" value="ECO:0007669"/>
    <property type="project" value="UniProtKB-KW"/>
</dbReference>
<evidence type="ECO:0000256" key="1">
    <source>
        <dbReference type="ARBA" id="ARBA00004202"/>
    </source>
</evidence>
<dbReference type="GO" id="GO:0016887">
    <property type="term" value="F:ATP hydrolysis activity"/>
    <property type="evidence" value="ECO:0007669"/>
    <property type="project" value="InterPro"/>
</dbReference>
<evidence type="ECO:0000256" key="2">
    <source>
        <dbReference type="ARBA" id="ARBA00005417"/>
    </source>
</evidence>
<dbReference type="InterPro" id="IPR017871">
    <property type="entry name" value="ABC_transporter-like_CS"/>
</dbReference>
<feature type="domain" description="ABC transporter" evidence="9">
    <location>
        <begin position="235"/>
        <end position="449"/>
    </location>
</feature>
<dbReference type="SUPFAM" id="SSF52540">
    <property type="entry name" value="P-loop containing nucleoside triphosphate hydrolases"/>
    <property type="match status" value="2"/>
</dbReference>
<dbReference type="Pfam" id="PF00005">
    <property type="entry name" value="ABC_tran"/>
    <property type="match status" value="2"/>
</dbReference>
<dbReference type="InterPro" id="IPR050095">
    <property type="entry name" value="ECF_ABC_transporter_ATP-bd"/>
</dbReference>
<evidence type="ECO:0000259" key="9">
    <source>
        <dbReference type="PROSITE" id="PS50893"/>
    </source>
</evidence>
<dbReference type="AlphaFoldDB" id="A0A1Y4UC69"/>